<dbReference type="GO" id="GO:0051539">
    <property type="term" value="F:4 iron, 4 sulfur cluster binding"/>
    <property type="evidence" value="ECO:0007669"/>
    <property type="project" value="UniProtKB-UniRule"/>
</dbReference>
<feature type="region of interest" description="Disordered" evidence="14">
    <location>
        <begin position="447"/>
        <end position="466"/>
    </location>
</feature>
<feature type="domain" description="Radical SAM core" evidence="17">
    <location>
        <begin position="145"/>
        <end position="374"/>
    </location>
</feature>
<evidence type="ECO:0000256" key="4">
    <source>
        <dbReference type="ARBA" id="ARBA00022679"/>
    </source>
</evidence>
<evidence type="ECO:0000256" key="3">
    <source>
        <dbReference type="ARBA" id="ARBA00022490"/>
    </source>
</evidence>
<dbReference type="SFLD" id="SFLDF00273">
    <property type="entry name" value="(dimethylallyl)adenosine_tRNA"/>
    <property type="match status" value="1"/>
</dbReference>
<comment type="catalytic activity">
    <reaction evidence="13">
        <text>N(6)-dimethylallyladenosine(37) in tRNA + (sulfur carrier)-SH + AH2 + 2 S-adenosyl-L-methionine = 2-methylsulfanyl-N(6)-dimethylallyladenosine(37) in tRNA + (sulfur carrier)-H + 5'-deoxyadenosine + L-methionine + A + S-adenosyl-L-homocysteine + 2 H(+)</text>
        <dbReference type="Rhea" id="RHEA:37067"/>
        <dbReference type="Rhea" id="RHEA-COMP:10375"/>
        <dbReference type="Rhea" id="RHEA-COMP:10376"/>
        <dbReference type="Rhea" id="RHEA-COMP:14737"/>
        <dbReference type="Rhea" id="RHEA-COMP:14739"/>
        <dbReference type="ChEBI" id="CHEBI:13193"/>
        <dbReference type="ChEBI" id="CHEBI:15378"/>
        <dbReference type="ChEBI" id="CHEBI:17319"/>
        <dbReference type="ChEBI" id="CHEBI:17499"/>
        <dbReference type="ChEBI" id="CHEBI:29917"/>
        <dbReference type="ChEBI" id="CHEBI:57844"/>
        <dbReference type="ChEBI" id="CHEBI:57856"/>
        <dbReference type="ChEBI" id="CHEBI:59789"/>
        <dbReference type="ChEBI" id="CHEBI:64428"/>
        <dbReference type="ChEBI" id="CHEBI:74415"/>
        <dbReference type="ChEBI" id="CHEBI:74417"/>
        <dbReference type="EC" id="2.8.4.3"/>
    </reaction>
</comment>
<reference evidence="19" key="1">
    <citation type="submission" date="2017-11" db="EMBL/GenBank/DDBJ databases">
        <authorList>
            <person name="Watanabe M."/>
            <person name="Kojima H."/>
        </authorList>
    </citation>
    <scope>NUCLEOTIDE SEQUENCE [LARGE SCALE GENOMIC DNA]</scope>
    <source>
        <strain evidence="19">Tokyo 01</strain>
    </source>
</reference>
<evidence type="ECO:0000259" key="15">
    <source>
        <dbReference type="PROSITE" id="PS50926"/>
    </source>
</evidence>
<evidence type="ECO:0000256" key="1">
    <source>
        <dbReference type="ARBA" id="ARBA00003234"/>
    </source>
</evidence>
<dbReference type="InterPro" id="IPR020612">
    <property type="entry name" value="Methylthiotransferase_CS"/>
</dbReference>
<dbReference type="FunFam" id="3.80.30.20:FF:000001">
    <property type="entry name" value="tRNA-2-methylthio-N(6)-dimethylallyladenosine synthase 2"/>
    <property type="match status" value="1"/>
</dbReference>
<keyword evidence="19" id="KW-1185">Reference proteome</keyword>
<dbReference type="GO" id="GO:0005829">
    <property type="term" value="C:cytosol"/>
    <property type="evidence" value="ECO:0007669"/>
    <property type="project" value="TreeGrafter"/>
</dbReference>
<dbReference type="EC" id="2.8.4.3" evidence="9 13"/>
<evidence type="ECO:0000256" key="7">
    <source>
        <dbReference type="ARBA" id="ARBA00023004"/>
    </source>
</evidence>
<dbReference type="InterPro" id="IPR006638">
    <property type="entry name" value="Elp3/MiaA/NifB-like_rSAM"/>
</dbReference>
<evidence type="ECO:0000256" key="9">
    <source>
        <dbReference type="ARBA" id="ARBA00033765"/>
    </source>
</evidence>
<evidence type="ECO:0000256" key="2">
    <source>
        <dbReference type="ARBA" id="ARBA00022485"/>
    </source>
</evidence>
<organism evidence="18 19">
    <name type="scientific">Desulfonema ishimotonii</name>
    <dbReference type="NCBI Taxonomy" id="45657"/>
    <lineage>
        <taxon>Bacteria</taxon>
        <taxon>Pseudomonadati</taxon>
        <taxon>Thermodesulfobacteriota</taxon>
        <taxon>Desulfobacteria</taxon>
        <taxon>Desulfobacterales</taxon>
        <taxon>Desulfococcaceae</taxon>
        <taxon>Desulfonema</taxon>
    </lineage>
</organism>
<comment type="cofactor">
    <cofactor evidence="13">
        <name>[4Fe-4S] cluster</name>
        <dbReference type="ChEBI" id="CHEBI:49883"/>
    </cofactor>
    <text evidence="13">Binds 2 [4Fe-4S] clusters. One cluster is coordinated with 3 cysteines and an exchangeable S-adenosyl-L-methionine.</text>
</comment>
<evidence type="ECO:0000313" key="19">
    <source>
        <dbReference type="Proteomes" id="UP000288096"/>
    </source>
</evidence>
<dbReference type="PROSITE" id="PS01278">
    <property type="entry name" value="MTTASE_RADICAL"/>
    <property type="match status" value="1"/>
</dbReference>
<evidence type="ECO:0000256" key="8">
    <source>
        <dbReference type="ARBA" id="ARBA00023014"/>
    </source>
</evidence>
<dbReference type="EMBL" id="BEXT01000001">
    <property type="protein sequence ID" value="GBC61698.1"/>
    <property type="molecule type" value="Genomic_DNA"/>
</dbReference>
<dbReference type="InterPro" id="IPR023404">
    <property type="entry name" value="rSAM_horseshoe"/>
</dbReference>
<evidence type="ECO:0000256" key="12">
    <source>
        <dbReference type="ARBA" id="ARBA00081141"/>
    </source>
</evidence>
<dbReference type="InterPro" id="IPR058240">
    <property type="entry name" value="rSAM_sf"/>
</dbReference>
<dbReference type="PROSITE" id="PS50926">
    <property type="entry name" value="TRAM"/>
    <property type="match status" value="1"/>
</dbReference>
<dbReference type="NCBIfam" id="TIGR00089">
    <property type="entry name" value="MiaB/RimO family radical SAM methylthiotransferase"/>
    <property type="match status" value="1"/>
</dbReference>
<evidence type="ECO:0000256" key="10">
    <source>
        <dbReference type="ARBA" id="ARBA00068570"/>
    </source>
</evidence>
<dbReference type="RefSeq" id="WP_124328960.1">
    <property type="nucleotide sequence ID" value="NZ_BEXT01000001.1"/>
</dbReference>
<proteinExistence type="inferred from homology"/>
<dbReference type="Pfam" id="PF00919">
    <property type="entry name" value="UPF0004"/>
    <property type="match status" value="1"/>
</dbReference>
<dbReference type="SMART" id="SM00729">
    <property type="entry name" value="Elp3"/>
    <property type="match status" value="1"/>
</dbReference>
<dbReference type="SFLD" id="SFLDG01061">
    <property type="entry name" value="methylthiotransferase"/>
    <property type="match status" value="1"/>
</dbReference>
<feature type="binding site" evidence="13">
    <location>
        <position position="159"/>
    </location>
    <ligand>
        <name>[4Fe-4S] cluster</name>
        <dbReference type="ChEBI" id="CHEBI:49883"/>
        <label>2</label>
        <note>4Fe-4S-S-AdoMet</note>
    </ligand>
</feature>
<feature type="binding site" evidence="13">
    <location>
        <position position="83"/>
    </location>
    <ligand>
        <name>[4Fe-4S] cluster</name>
        <dbReference type="ChEBI" id="CHEBI:49883"/>
        <label>1</label>
    </ligand>
</feature>
<evidence type="ECO:0000256" key="5">
    <source>
        <dbReference type="ARBA" id="ARBA00022691"/>
    </source>
</evidence>
<feature type="binding site" evidence="13">
    <location>
        <position position="13"/>
    </location>
    <ligand>
        <name>[4Fe-4S] cluster</name>
        <dbReference type="ChEBI" id="CHEBI:49883"/>
        <label>1</label>
    </ligand>
</feature>
<protein>
    <recommendedName>
        <fullName evidence="10 13">tRNA-2-methylthio-N(6)-dimethylallyladenosine synthase</fullName>
        <ecNumber evidence="9 13">2.8.4.3</ecNumber>
    </recommendedName>
    <alternativeName>
        <fullName evidence="12 13">(Dimethylallyl)adenosine tRNA methylthiotransferase MiaB</fullName>
    </alternativeName>
    <alternativeName>
        <fullName evidence="11 13">tRNA-i(6)A37 methylthiotransferase</fullName>
    </alternativeName>
</protein>
<dbReference type="SFLD" id="SFLDG01082">
    <property type="entry name" value="B12-binding_domain_containing"/>
    <property type="match status" value="1"/>
</dbReference>
<feature type="binding site" evidence="13">
    <location>
        <position position="49"/>
    </location>
    <ligand>
        <name>[4Fe-4S] cluster</name>
        <dbReference type="ChEBI" id="CHEBI:49883"/>
        <label>1</label>
    </ligand>
</feature>
<feature type="binding site" evidence="13">
    <location>
        <position position="166"/>
    </location>
    <ligand>
        <name>[4Fe-4S] cluster</name>
        <dbReference type="ChEBI" id="CHEBI:49883"/>
        <label>2</label>
        <note>4Fe-4S-S-AdoMet</note>
    </ligand>
</feature>
<comment type="subcellular location">
    <subcellularLocation>
        <location evidence="13">Cytoplasm</location>
    </subcellularLocation>
</comment>
<gene>
    <name evidence="13" type="primary">miaB</name>
    <name evidence="18" type="ORF">DENIS_2660</name>
</gene>
<comment type="subunit">
    <text evidence="13">Monomer.</text>
</comment>
<dbReference type="AlphaFoldDB" id="A0A401FXI5"/>
<dbReference type="InterPro" id="IPR002792">
    <property type="entry name" value="TRAM_dom"/>
</dbReference>
<evidence type="ECO:0000313" key="18">
    <source>
        <dbReference type="EMBL" id="GBC61698.1"/>
    </source>
</evidence>
<dbReference type="CDD" id="cd01335">
    <property type="entry name" value="Radical_SAM"/>
    <property type="match status" value="1"/>
</dbReference>
<dbReference type="PROSITE" id="PS51449">
    <property type="entry name" value="MTTASE_N"/>
    <property type="match status" value="1"/>
</dbReference>
<dbReference type="InterPro" id="IPR007197">
    <property type="entry name" value="rSAM"/>
</dbReference>
<dbReference type="SFLD" id="SFLDS00029">
    <property type="entry name" value="Radical_SAM"/>
    <property type="match status" value="1"/>
</dbReference>
<dbReference type="PANTHER" id="PTHR43020:SF2">
    <property type="entry name" value="MITOCHONDRIAL TRNA METHYLTHIOTRANSFERASE CDK5RAP1"/>
    <property type="match status" value="1"/>
</dbReference>
<sequence length="466" mass="52943">MKTKYLYINTIGCQMNVYDSERIAALMTPLGYRLTDSVRAADLVVVNTCTIREKAEQKAFSFLGRLADLKRKKPSLIIAVGGCVAQQEGRQIFKRVPFADVVFGTHAVGRLPRMVERVESRRCRVTDVEMTAEIDEFELPDGFAGNGEVSRFVTIMQGCDNFCTYCVVPYVRGREASRRPERIVAEIRSLVRNGVREVTLLGQNVNSYGKKEGLCSFAELLEQVNAIDGLYRIRFTTSHPKDLSPELTRTFGELEKLCHHIHLPVQSGSDRVLKRMNRKYTRAHYLDRLDRLRQVCPDIAVTSDMIVGFPGESRRDFEETLDLIRTVEYDGLFAFKYSDRPLAPASKFSDKVPEPEQNDRLQTLLALQEAYTLRKNRALIGTRPRVLVDGLSRRSDAGMAGEVRQWRGRTDGNKIVNFVWPEGVPEQDWMGHQIRVEIEEAFTHSLRGRPVTDKPSSLKGEESYAA</sequence>
<feature type="domain" description="TRAM" evidence="15">
    <location>
        <begin position="377"/>
        <end position="452"/>
    </location>
</feature>
<feature type="binding site" evidence="13">
    <location>
        <position position="163"/>
    </location>
    <ligand>
        <name>[4Fe-4S] cluster</name>
        <dbReference type="ChEBI" id="CHEBI:49883"/>
        <label>2</label>
        <note>4Fe-4S-S-AdoMet</note>
    </ligand>
</feature>
<feature type="domain" description="MTTase N-terminal" evidence="16">
    <location>
        <begin position="4"/>
        <end position="120"/>
    </location>
</feature>
<accession>A0A401FXI5</accession>
<dbReference type="Proteomes" id="UP000288096">
    <property type="component" value="Unassembled WGS sequence"/>
</dbReference>
<keyword evidence="4 13" id="KW-0808">Transferase</keyword>
<comment type="similarity">
    <text evidence="13">Belongs to the methylthiotransferase family. MiaB subfamily.</text>
</comment>
<name>A0A401FXI5_9BACT</name>
<keyword evidence="2 13" id="KW-0004">4Fe-4S</keyword>
<reference evidence="19" key="2">
    <citation type="submission" date="2019-01" db="EMBL/GenBank/DDBJ databases">
        <title>Genome sequence of Desulfonema ishimotonii strain Tokyo 01.</title>
        <authorList>
            <person name="Fukui M."/>
        </authorList>
    </citation>
    <scope>NUCLEOTIDE SEQUENCE [LARGE SCALE GENOMIC DNA]</scope>
    <source>
        <strain evidence="19">Tokyo 01</strain>
    </source>
</reference>
<dbReference type="InterPro" id="IPR006463">
    <property type="entry name" value="MiaB_methiolase"/>
</dbReference>
<evidence type="ECO:0000259" key="17">
    <source>
        <dbReference type="PROSITE" id="PS51918"/>
    </source>
</evidence>
<evidence type="ECO:0000259" key="16">
    <source>
        <dbReference type="PROSITE" id="PS51449"/>
    </source>
</evidence>
<keyword evidence="13" id="KW-0819">tRNA processing</keyword>
<evidence type="ECO:0000256" key="14">
    <source>
        <dbReference type="SAM" id="MobiDB-lite"/>
    </source>
</evidence>
<dbReference type="Pfam" id="PF04055">
    <property type="entry name" value="Radical_SAM"/>
    <property type="match status" value="1"/>
</dbReference>
<dbReference type="SUPFAM" id="SSF102114">
    <property type="entry name" value="Radical SAM enzymes"/>
    <property type="match status" value="1"/>
</dbReference>
<dbReference type="InterPro" id="IPR005839">
    <property type="entry name" value="Methylthiotransferase"/>
</dbReference>
<dbReference type="NCBIfam" id="TIGR01574">
    <property type="entry name" value="miaB-methiolase"/>
    <property type="match status" value="1"/>
</dbReference>
<evidence type="ECO:0000256" key="11">
    <source>
        <dbReference type="ARBA" id="ARBA00080698"/>
    </source>
</evidence>
<dbReference type="PROSITE" id="PS51918">
    <property type="entry name" value="RADICAL_SAM"/>
    <property type="match status" value="1"/>
</dbReference>
<comment type="caution">
    <text evidence="18">The sequence shown here is derived from an EMBL/GenBank/DDBJ whole genome shotgun (WGS) entry which is preliminary data.</text>
</comment>
<dbReference type="InterPro" id="IPR038135">
    <property type="entry name" value="Methylthiotransferase_N_sf"/>
</dbReference>
<dbReference type="Gene3D" id="3.80.30.20">
    <property type="entry name" value="tm_1862 like domain"/>
    <property type="match status" value="1"/>
</dbReference>
<comment type="function">
    <text evidence="1 13">Catalyzes the methylthiolation of N6-(dimethylallyl)adenosine (i(6)A), leading to the formation of 2-methylthio-N6-(dimethylallyl)adenosine (ms(2)i(6)A) at position 37 in tRNAs that read codons beginning with uridine.</text>
</comment>
<evidence type="ECO:0000256" key="6">
    <source>
        <dbReference type="ARBA" id="ARBA00022723"/>
    </source>
</evidence>
<keyword evidence="8 13" id="KW-0411">Iron-sulfur</keyword>
<dbReference type="InterPro" id="IPR013848">
    <property type="entry name" value="Methylthiotransferase_N"/>
</dbReference>
<keyword evidence="7 13" id="KW-0408">Iron</keyword>
<evidence type="ECO:0000256" key="13">
    <source>
        <dbReference type="HAMAP-Rule" id="MF_01864"/>
    </source>
</evidence>
<keyword evidence="6 13" id="KW-0479">Metal-binding</keyword>
<keyword evidence="3 13" id="KW-0963">Cytoplasm</keyword>
<dbReference type="Gene3D" id="3.40.50.12160">
    <property type="entry name" value="Methylthiotransferase, N-terminal domain"/>
    <property type="match status" value="1"/>
</dbReference>
<dbReference type="PANTHER" id="PTHR43020">
    <property type="entry name" value="CDK5 REGULATORY SUBUNIT-ASSOCIATED PROTEIN 1"/>
    <property type="match status" value="1"/>
</dbReference>
<dbReference type="GO" id="GO:0035597">
    <property type="term" value="F:tRNA-2-methylthio-N(6)-dimethylallyladenosine(37) synthase activity"/>
    <property type="evidence" value="ECO:0007669"/>
    <property type="project" value="UniProtKB-EC"/>
</dbReference>
<dbReference type="GO" id="GO:0046872">
    <property type="term" value="F:metal ion binding"/>
    <property type="evidence" value="ECO:0007669"/>
    <property type="project" value="UniProtKB-KW"/>
</dbReference>
<dbReference type="FunFam" id="3.40.50.12160:FF:000003">
    <property type="entry name" value="CDK5 regulatory subunit-associated protein 1"/>
    <property type="match status" value="1"/>
</dbReference>
<dbReference type="HAMAP" id="MF_01864">
    <property type="entry name" value="tRNA_metthiotr_MiaB"/>
    <property type="match status" value="1"/>
</dbReference>
<keyword evidence="5 13" id="KW-0949">S-adenosyl-L-methionine</keyword>
<dbReference type="OrthoDB" id="9805215at2"/>